<dbReference type="InterPro" id="IPR036046">
    <property type="entry name" value="Acylphosphatase-like_dom_sf"/>
</dbReference>
<evidence type="ECO:0000256" key="8">
    <source>
        <dbReference type="PROSITE-ProRule" id="PRU00520"/>
    </source>
</evidence>
<organism evidence="12 13">
    <name type="scientific">Serratia rubidaea</name>
    <name type="common">Serratia marinorubra</name>
    <dbReference type="NCBI Taxonomy" id="61652"/>
    <lineage>
        <taxon>Bacteria</taxon>
        <taxon>Pseudomonadati</taxon>
        <taxon>Pseudomonadota</taxon>
        <taxon>Gammaproteobacteria</taxon>
        <taxon>Enterobacterales</taxon>
        <taxon>Yersiniaceae</taxon>
        <taxon>Serratia</taxon>
    </lineage>
</organism>
<name>A0A448SWA8_SERRU</name>
<comment type="catalytic activity">
    <reaction evidence="6 7 8 9">
        <text>an acyl phosphate + H2O = a carboxylate + phosphate + H(+)</text>
        <dbReference type="Rhea" id="RHEA:14965"/>
        <dbReference type="ChEBI" id="CHEBI:15377"/>
        <dbReference type="ChEBI" id="CHEBI:15378"/>
        <dbReference type="ChEBI" id="CHEBI:29067"/>
        <dbReference type="ChEBI" id="CHEBI:43474"/>
        <dbReference type="ChEBI" id="CHEBI:59918"/>
        <dbReference type="EC" id="3.6.1.7"/>
    </reaction>
</comment>
<dbReference type="AlphaFoldDB" id="A0A448SWA8"/>
<dbReference type="RefSeq" id="WP_126533262.1">
    <property type="nucleotide sequence ID" value="NZ_CBIFXG010000002.1"/>
</dbReference>
<dbReference type="InterPro" id="IPR028627">
    <property type="entry name" value="Acylphosphatase_bac"/>
</dbReference>
<dbReference type="Pfam" id="PF00708">
    <property type="entry name" value="Acylphosphatase"/>
    <property type="match status" value="1"/>
</dbReference>
<accession>A0A448SWA8</accession>
<feature type="domain" description="Acylphosphatase-like" evidence="11">
    <location>
        <begin position="5"/>
        <end position="92"/>
    </location>
</feature>
<comment type="similarity">
    <text evidence="1 7 10">Belongs to the acylphosphatase family.</text>
</comment>
<dbReference type="PROSITE" id="PS00150">
    <property type="entry name" value="ACYLPHOSPHATASE_1"/>
    <property type="match status" value="1"/>
</dbReference>
<dbReference type="PROSITE" id="PS51160">
    <property type="entry name" value="ACYLPHOSPHATASE_3"/>
    <property type="match status" value="1"/>
</dbReference>
<keyword evidence="4 7" id="KW-0378">Hydrolase</keyword>
<reference evidence="12 13" key="1">
    <citation type="submission" date="2018-12" db="EMBL/GenBank/DDBJ databases">
        <authorList>
            <consortium name="Pathogen Informatics"/>
        </authorList>
    </citation>
    <scope>NUCLEOTIDE SEQUENCE [LARGE SCALE GENOMIC DNA]</scope>
    <source>
        <strain evidence="12 13">NCTC10036</strain>
    </source>
</reference>
<dbReference type="HAMAP" id="MF_01450">
    <property type="entry name" value="Acylphosphatase_entero"/>
    <property type="match status" value="1"/>
</dbReference>
<evidence type="ECO:0000256" key="5">
    <source>
        <dbReference type="ARBA" id="ARBA00032904"/>
    </source>
</evidence>
<dbReference type="InterPro" id="IPR017968">
    <property type="entry name" value="Acylphosphatase_CS"/>
</dbReference>
<evidence type="ECO:0000256" key="2">
    <source>
        <dbReference type="ARBA" id="ARBA00012150"/>
    </source>
</evidence>
<dbReference type="PANTHER" id="PTHR47268">
    <property type="entry name" value="ACYLPHOSPHATASE"/>
    <property type="match status" value="1"/>
</dbReference>
<protein>
    <recommendedName>
        <fullName evidence="3 7">Acylphosphatase</fullName>
        <ecNumber evidence="2 7">3.6.1.7</ecNumber>
    </recommendedName>
    <alternativeName>
        <fullName evidence="5 7">Acylphosphate phosphohydrolase</fullName>
    </alternativeName>
</protein>
<dbReference type="Proteomes" id="UP000281904">
    <property type="component" value="Chromosome"/>
</dbReference>
<dbReference type="PRINTS" id="PR00112">
    <property type="entry name" value="ACYLPHPHTASE"/>
</dbReference>
<feature type="active site" evidence="7 8">
    <location>
        <position position="38"/>
    </location>
</feature>
<feature type="active site" evidence="7 8">
    <location>
        <position position="20"/>
    </location>
</feature>
<dbReference type="SUPFAM" id="SSF54975">
    <property type="entry name" value="Acylphosphatase/BLUF domain-like"/>
    <property type="match status" value="1"/>
</dbReference>
<evidence type="ECO:0000256" key="1">
    <source>
        <dbReference type="ARBA" id="ARBA00005614"/>
    </source>
</evidence>
<sequence length="92" mass="10065">MTQMCKVAYVYGLVQGVGFRYNTQIKATALGLNGYARNLDDGSVEVLACGEAQQVEALIDWLQQGGPRSARVDRVLVEPRGAQALQGFTIRY</sequence>
<dbReference type="InterPro" id="IPR001792">
    <property type="entry name" value="Acylphosphatase-like_dom"/>
</dbReference>
<evidence type="ECO:0000256" key="3">
    <source>
        <dbReference type="ARBA" id="ARBA00015991"/>
    </source>
</evidence>
<dbReference type="NCBIfam" id="NF011000">
    <property type="entry name" value="PRK14426.1"/>
    <property type="match status" value="1"/>
</dbReference>
<dbReference type="PROSITE" id="PS00151">
    <property type="entry name" value="ACYLPHOSPHATASE_2"/>
    <property type="match status" value="1"/>
</dbReference>
<evidence type="ECO:0000313" key="13">
    <source>
        <dbReference type="Proteomes" id="UP000281904"/>
    </source>
</evidence>
<gene>
    <name evidence="12" type="primary">yccX</name>
    <name evidence="12" type="ORF">NCTC10036_04560</name>
</gene>
<evidence type="ECO:0000259" key="11">
    <source>
        <dbReference type="PROSITE" id="PS51160"/>
    </source>
</evidence>
<evidence type="ECO:0000256" key="6">
    <source>
        <dbReference type="ARBA" id="ARBA00047645"/>
    </source>
</evidence>
<evidence type="ECO:0000256" key="10">
    <source>
        <dbReference type="RuleBase" id="RU004168"/>
    </source>
</evidence>
<proteinExistence type="inferred from homology"/>
<dbReference type="Gene3D" id="3.30.70.100">
    <property type="match status" value="1"/>
</dbReference>
<dbReference type="GO" id="GO:0003998">
    <property type="term" value="F:acylphosphatase activity"/>
    <property type="evidence" value="ECO:0007669"/>
    <property type="project" value="UniProtKB-UniRule"/>
</dbReference>
<evidence type="ECO:0000256" key="9">
    <source>
        <dbReference type="RuleBase" id="RU000553"/>
    </source>
</evidence>
<dbReference type="InterPro" id="IPR020456">
    <property type="entry name" value="Acylphosphatase"/>
</dbReference>
<evidence type="ECO:0000313" key="12">
    <source>
        <dbReference type="EMBL" id="VEI72046.1"/>
    </source>
</evidence>
<dbReference type="FunFam" id="3.30.70.100:FF:000012">
    <property type="entry name" value="Acylphosphatase"/>
    <property type="match status" value="1"/>
</dbReference>
<evidence type="ECO:0000256" key="4">
    <source>
        <dbReference type="ARBA" id="ARBA00022801"/>
    </source>
</evidence>
<dbReference type="EMBL" id="LR134493">
    <property type="protein sequence ID" value="VEI72046.1"/>
    <property type="molecule type" value="Genomic_DNA"/>
</dbReference>
<dbReference type="PANTHER" id="PTHR47268:SF4">
    <property type="entry name" value="ACYLPHOSPHATASE"/>
    <property type="match status" value="1"/>
</dbReference>
<dbReference type="EC" id="3.6.1.7" evidence="2 7"/>
<evidence type="ECO:0000256" key="7">
    <source>
        <dbReference type="HAMAP-Rule" id="MF_01450"/>
    </source>
</evidence>